<comment type="caution">
    <text evidence="3">The sequence shown here is derived from an EMBL/GenBank/DDBJ whole genome shotgun (WGS) entry which is preliminary data.</text>
</comment>
<dbReference type="RefSeq" id="WP_377180360.1">
    <property type="nucleotide sequence ID" value="NZ_JBHTMY010000004.1"/>
</dbReference>
<dbReference type="NCBIfam" id="NF033710">
    <property type="entry name" value="T9SS_OM_PorV"/>
    <property type="match status" value="1"/>
</dbReference>
<evidence type="ECO:0000259" key="2">
    <source>
        <dbReference type="Pfam" id="PF19572"/>
    </source>
</evidence>
<evidence type="ECO:0000256" key="1">
    <source>
        <dbReference type="SAM" id="SignalP"/>
    </source>
</evidence>
<dbReference type="InterPro" id="IPR047799">
    <property type="entry name" value="T9SS_OM_PorV"/>
</dbReference>
<dbReference type="Gene3D" id="2.40.160.60">
    <property type="entry name" value="Outer membrane protein transport protein (OMPP1/FadL/TodX)"/>
    <property type="match status" value="2"/>
</dbReference>
<feature type="chain" id="PRO_5045339723" evidence="1">
    <location>
        <begin position="20"/>
        <end position="380"/>
    </location>
</feature>
<evidence type="ECO:0000313" key="4">
    <source>
        <dbReference type="Proteomes" id="UP001597201"/>
    </source>
</evidence>
<keyword evidence="4" id="KW-1185">Reference proteome</keyword>
<accession>A0ABW3Y4S1</accession>
<sequence>MKSLSALLLITLLSFNLYAQDEPNPITTAAPFLLVAPDARAGGLADMGGATSADANSLQYNAAKFAFSQAQYTIGLNYTPWLRNLTNDVFVGNLNFSQRLNERSAWATSLTYFSLGTIDLTDDTGQIIGSENPNEFALAGAYALKLSEEFSMGVVLRYIRSDYALRVENSDLNRVNTFSVDINGFYQTEEKYYNNFNGRWRAGWNISNIGPKVQLTGSGDESFIPTNLKLGGGFEFILDNVNSITTTLELNKLLVPTPPIIDRQTGEIIAGKDDNVNFLEGMVQSFYDAPDGFSEEMNEIIWSLGAEYMYNNTLALRAGYFHENEMKGGRQYFTLGAGFKFRSSMLDISYLVNTSDVNNPLENTLRFSLTFNLGDLYDNY</sequence>
<reference evidence="4" key="1">
    <citation type="journal article" date="2019" name="Int. J. Syst. Evol. Microbiol.">
        <title>The Global Catalogue of Microorganisms (GCM) 10K type strain sequencing project: providing services to taxonomists for standard genome sequencing and annotation.</title>
        <authorList>
            <consortium name="The Broad Institute Genomics Platform"/>
            <consortium name="The Broad Institute Genome Sequencing Center for Infectious Disease"/>
            <person name="Wu L."/>
            <person name="Ma J."/>
        </authorList>
    </citation>
    <scope>NUCLEOTIDE SEQUENCE [LARGE SCALE GENOMIC DNA]</scope>
    <source>
        <strain evidence="4">CCUG 61485</strain>
    </source>
</reference>
<protein>
    <submittedName>
        <fullName evidence="3">Type IX secretion system outer membrane channel protein PorV</fullName>
    </submittedName>
</protein>
<feature type="domain" description="Type IX secretion system protein PorV" evidence="2">
    <location>
        <begin position="20"/>
        <end position="259"/>
    </location>
</feature>
<dbReference type="InterPro" id="IPR045741">
    <property type="entry name" value="PorV"/>
</dbReference>
<dbReference type="Pfam" id="PF19572">
    <property type="entry name" value="PorV"/>
    <property type="match status" value="1"/>
</dbReference>
<evidence type="ECO:0000313" key="3">
    <source>
        <dbReference type="EMBL" id="MFD1316883.1"/>
    </source>
</evidence>
<dbReference type="Proteomes" id="UP001597201">
    <property type="component" value="Unassembled WGS sequence"/>
</dbReference>
<name>A0ABW3Y4S1_9FLAO</name>
<organism evidence="3 4">
    <name type="scientific">Namhaeicola litoreus</name>
    <dbReference type="NCBI Taxonomy" id="1052145"/>
    <lineage>
        <taxon>Bacteria</taxon>
        <taxon>Pseudomonadati</taxon>
        <taxon>Bacteroidota</taxon>
        <taxon>Flavobacteriia</taxon>
        <taxon>Flavobacteriales</taxon>
        <taxon>Flavobacteriaceae</taxon>
        <taxon>Namhaeicola</taxon>
    </lineage>
</organism>
<gene>
    <name evidence="3" type="primary">porV</name>
    <name evidence="3" type="ORF">ACFQ39_14750</name>
</gene>
<feature type="signal peptide" evidence="1">
    <location>
        <begin position="1"/>
        <end position="19"/>
    </location>
</feature>
<dbReference type="EMBL" id="JBHTMY010000004">
    <property type="protein sequence ID" value="MFD1316883.1"/>
    <property type="molecule type" value="Genomic_DNA"/>
</dbReference>
<proteinExistence type="predicted"/>
<dbReference type="NCBIfam" id="NF033709">
    <property type="entry name" value="PorV_fam"/>
    <property type="match status" value="1"/>
</dbReference>
<keyword evidence="1" id="KW-0732">Signal</keyword>